<reference evidence="2" key="1">
    <citation type="submission" date="2014-06" db="EMBL/GenBank/DDBJ databases">
        <authorList>
            <person name="Le Roux Frederique"/>
        </authorList>
    </citation>
    <scope>NUCLEOTIDE SEQUENCE [LARGE SCALE GENOMIC DNA]</scope>
    <source>
        <strain evidence="2">J5-5</strain>
    </source>
</reference>
<comment type="caution">
    <text evidence="1">The sequence shown here is derived from an EMBL/GenBank/DDBJ whole genome shotgun (WGS) entry which is preliminary data.</text>
</comment>
<dbReference type="EMBL" id="CCJV01000042">
    <property type="protein sequence ID" value="CDT01012.1"/>
    <property type="molecule type" value="Genomic_DNA"/>
</dbReference>
<evidence type="ECO:0000313" key="2">
    <source>
        <dbReference type="Proteomes" id="UP000049495"/>
    </source>
</evidence>
<dbReference type="Proteomes" id="UP000049495">
    <property type="component" value="Unassembled WGS sequence"/>
</dbReference>
<accession>A0A822MST0</accession>
<dbReference type="AlphaFoldDB" id="A0A822MST0"/>
<proteinExistence type="predicted"/>
<organism evidence="1 2">
    <name type="scientific">Vibrio crassostreae</name>
    <dbReference type="NCBI Taxonomy" id="246167"/>
    <lineage>
        <taxon>Bacteria</taxon>
        <taxon>Pseudomonadati</taxon>
        <taxon>Pseudomonadota</taxon>
        <taxon>Gammaproteobacteria</taxon>
        <taxon>Vibrionales</taxon>
        <taxon>Vibrionaceae</taxon>
        <taxon>Vibrio</taxon>
    </lineage>
</organism>
<name>A0A822MST0_9VIBR</name>
<gene>
    <name evidence="1" type="ORF">VCR5J5_1360122</name>
</gene>
<protein>
    <submittedName>
        <fullName evidence="1">Uncharacterized protein</fullName>
    </submittedName>
</protein>
<evidence type="ECO:0000313" key="1">
    <source>
        <dbReference type="EMBL" id="CDT01012.1"/>
    </source>
</evidence>
<sequence length="46" mass="5407">MLMFVILKMIFVQKLLPANDHAVAYNHTRILCLKYCNTYFAHSHPV</sequence>